<evidence type="ECO:0000313" key="11">
    <source>
        <dbReference type="Proteomes" id="UP000239709"/>
    </source>
</evidence>
<evidence type="ECO:0000313" key="10">
    <source>
        <dbReference type="EMBL" id="AVO32933.1"/>
    </source>
</evidence>
<dbReference type="PANTHER" id="PTHR47637">
    <property type="entry name" value="CHAPERONE SURA"/>
    <property type="match status" value="1"/>
</dbReference>
<comment type="catalytic activity">
    <reaction evidence="7">
        <text>[protein]-peptidylproline (omega=180) = [protein]-peptidylproline (omega=0)</text>
        <dbReference type="Rhea" id="RHEA:16237"/>
        <dbReference type="Rhea" id="RHEA-COMP:10747"/>
        <dbReference type="Rhea" id="RHEA-COMP:10748"/>
        <dbReference type="ChEBI" id="CHEBI:83833"/>
        <dbReference type="ChEBI" id="CHEBI:83834"/>
        <dbReference type="EC" id="5.2.1.8"/>
    </reaction>
</comment>
<dbReference type="GO" id="GO:0003755">
    <property type="term" value="F:peptidyl-prolyl cis-trans isomerase activity"/>
    <property type="evidence" value="ECO:0007669"/>
    <property type="project" value="UniProtKB-UniRule"/>
</dbReference>
<dbReference type="InterPro" id="IPR000297">
    <property type="entry name" value="PPIase_PpiC"/>
</dbReference>
<dbReference type="PROSITE" id="PS50198">
    <property type="entry name" value="PPIC_PPIASE_2"/>
    <property type="match status" value="2"/>
</dbReference>
<evidence type="ECO:0000256" key="4">
    <source>
        <dbReference type="ARBA" id="ARBA00023110"/>
    </source>
</evidence>
<dbReference type="GO" id="GO:0051082">
    <property type="term" value="F:unfolded protein binding"/>
    <property type="evidence" value="ECO:0007669"/>
    <property type="project" value="UniProtKB-UniRule"/>
</dbReference>
<keyword evidence="3 7" id="KW-0574">Periplasm</keyword>
<keyword evidence="4 7" id="KW-0697">Rotamase</keyword>
<dbReference type="Pfam" id="PF09312">
    <property type="entry name" value="SurA_N"/>
    <property type="match status" value="1"/>
</dbReference>
<dbReference type="HAMAP" id="MF_01183">
    <property type="entry name" value="Chaperone_SurA"/>
    <property type="match status" value="1"/>
</dbReference>
<keyword evidence="1 7" id="KW-0732">Signal</keyword>
<name>A0A2S0MB35_9BURK</name>
<dbReference type="InterPro" id="IPR023058">
    <property type="entry name" value="PPIase_PpiC_CS"/>
</dbReference>
<comment type="domain">
    <text evidence="7">The PPIase activity resides only in the second parvulin domain. The N-terminal region and the C-terminal tail are necessary and sufficient for the chaperone activity of SurA. The PPIase activity is dispensable for SurA to function as a chaperone. The N-terminal region and the C-terminal tail are also required for porin recognition.</text>
</comment>
<dbReference type="GO" id="GO:0030288">
    <property type="term" value="C:outer membrane-bounded periplasmic space"/>
    <property type="evidence" value="ECO:0007669"/>
    <property type="project" value="InterPro"/>
</dbReference>
<keyword evidence="5 7" id="KW-0143">Chaperone</keyword>
<gene>
    <name evidence="7" type="primary">surA</name>
    <name evidence="10" type="ORF">C6570_00660</name>
</gene>
<protein>
    <recommendedName>
        <fullName evidence="7">Chaperone SurA</fullName>
    </recommendedName>
    <alternativeName>
        <fullName evidence="7">Peptidyl-prolyl cis-trans isomerase SurA</fullName>
        <shortName evidence="7">PPIase SurA</shortName>
        <ecNumber evidence="7">5.2.1.8</ecNumber>
    </alternativeName>
    <alternativeName>
        <fullName evidence="7">Rotamase SurA</fullName>
    </alternativeName>
</protein>
<evidence type="ECO:0000259" key="9">
    <source>
        <dbReference type="PROSITE" id="PS50198"/>
    </source>
</evidence>
<reference evidence="10 11" key="1">
    <citation type="submission" date="2018-03" db="EMBL/GenBank/DDBJ databases">
        <title>Genome sequencing of Ottowia sp.</title>
        <authorList>
            <person name="Kim S.-J."/>
            <person name="Heo J."/>
            <person name="Kwon S.-W."/>
        </authorList>
    </citation>
    <scope>NUCLEOTIDE SEQUENCE [LARGE SCALE GENOMIC DNA]</scope>
    <source>
        <strain evidence="10 11">KADR8-3</strain>
    </source>
</reference>
<evidence type="ECO:0000256" key="7">
    <source>
        <dbReference type="HAMAP-Rule" id="MF_01183"/>
    </source>
</evidence>
<evidence type="ECO:0000256" key="3">
    <source>
        <dbReference type="ARBA" id="ARBA00022764"/>
    </source>
</evidence>
<dbReference type="InterPro" id="IPR015391">
    <property type="entry name" value="SurA_N"/>
</dbReference>
<evidence type="ECO:0000256" key="8">
    <source>
        <dbReference type="SAM" id="MobiDB-lite"/>
    </source>
</evidence>
<dbReference type="GO" id="GO:0050821">
    <property type="term" value="P:protein stabilization"/>
    <property type="evidence" value="ECO:0007669"/>
    <property type="project" value="InterPro"/>
</dbReference>
<evidence type="ECO:0000256" key="2">
    <source>
        <dbReference type="ARBA" id="ARBA00022737"/>
    </source>
</evidence>
<dbReference type="EMBL" id="CP027666">
    <property type="protein sequence ID" value="AVO32933.1"/>
    <property type="molecule type" value="Genomic_DNA"/>
</dbReference>
<dbReference type="KEGG" id="otk:C6570_00660"/>
<keyword evidence="6 7" id="KW-0413">Isomerase</keyword>
<feature type="compositionally biased region" description="Low complexity" evidence="8">
    <location>
        <begin position="40"/>
        <end position="81"/>
    </location>
</feature>
<dbReference type="OrthoDB" id="14196at2"/>
<feature type="chain" id="PRO_5015794904" description="Chaperone SurA" evidence="7">
    <location>
        <begin position="32"/>
        <end position="494"/>
    </location>
</feature>
<dbReference type="SUPFAM" id="SSF54534">
    <property type="entry name" value="FKBP-like"/>
    <property type="match status" value="2"/>
</dbReference>
<dbReference type="AlphaFoldDB" id="A0A2S0MB35"/>
<dbReference type="GO" id="GO:0006457">
    <property type="term" value="P:protein folding"/>
    <property type="evidence" value="ECO:0007669"/>
    <property type="project" value="UniProtKB-UniRule"/>
</dbReference>
<evidence type="ECO:0000256" key="6">
    <source>
        <dbReference type="ARBA" id="ARBA00023235"/>
    </source>
</evidence>
<comment type="function">
    <text evidence="7">Chaperone involved in the correct folding and assembly of outer membrane proteins. Recognizes specific patterns of aromatic residues and the orientation of their side chains, which are found more frequently in integral outer membrane proteins. May act in both early periplasmic and late outer membrane-associated steps of protein maturation.</text>
</comment>
<dbReference type="GO" id="GO:0043165">
    <property type="term" value="P:Gram-negative-bacterium-type cell outer membrane assembly"/>
    <property type="evidence" value="ECO:0007669"/>
    <property type="project" value="InterPro"/>
</dbReference>
<dbReference type="GO" id="GO:0042277">
    <property type="term" value="F:peptide binding"/>
    <property type="evidence" value="ECO:0007669"/>
    <property type="project" value="InterPro"/>
</dbReference>
<proteinExistence type="inferred from homology"/>
<feature type="domain" description="PpiC" evidence="9">
    <location>
        <begin position="233"/>
        <end position="335"/>
    </location>
</feature>
<dbReference type="InterPro" id="IPR046357">
    <property type="entry name" value="PPIase_dom_sf"/>
</dbReference>
<dbReference type="EC" id="5.2.1.8" evidence="7"/>
<feature type="signal peptide" evidence="7">
    <location>
        <begin position="1"/>
        <end position="31"/>
    </location>
</feature>
<dbReference type="PROSITE" id="PS01096">
    <property type="entry name" value="PPIC_PPIASE_1"/>
    <property type="match status" value="1"/>
</dbReference>
<evidence type="ECO:0000256" key="5">
    <source>
        <dbReference type="ARBA" id="ARBA00023186"/>
    </source>
</evidence>
<evidence type="ECO:0000256" key="1">
    <source>
        <dbReference type="ARBA" id="ARBA00022729"/>
    </source>
</evidence>
<dbReference type="Gene3D" id="1.10.4030.10">
    <property type="entry name" value="Porin chaperone SurA, peptide-binding domain"/>
    <property type="match status" value="1"/>
</dbReference>
<feature type="domain" description="PpiC" evidence="9">
    <location>
        <begin position="347"/>
        <end position="446"/>
    </location>
</feature>
<keyword evidence="11" id="KW-1185">Reference proteome</keyword>
<feature type="region of interest" description="Disordered" evidence="8">
    <location>
        <begin position="389"/>
        <end position="412"/>
    </location>
</feature>
<dbReference type="InterPro" id="IPR050280">
    <property type="entry name" value="OMP_Chaperone_SurA"/>
</dbReference>
<sequence precursor="true">MTKTLRPTRLTRAAWAALPLLCAALALPAHAQSGNSPSRANSKSNAKTAAKPAPKAATKPAAKPAAGASAPSATANAPTAGGPQEADYIVAVVNSEPVTNNEVRARSARAVEQLTERGVTPPAPDVLRKEVLERLISERAQLQYARETGIKVDDAALEQAELSIARQNNLRSVDELHRRVEQSGIALKDFKDDIRNQVTLARLREREIEPKLRVTDSEVDAFIREQTGAKAPGQDLNLAMILVAVPEGASADERARLQARADEVARRAKAGEDFAKLATEFSDANHRGRDGGVLGMRPSDKYPELFVRATQRAKVGDVVGPLQSDAGFHVLKVLERKRNTDLPEVRIPQTHAHHILLKVGPNQSERVAVDRAADMRRRILAKQADFETLARQNSQDESAAQGGDLGWTSPGQFVPEFEQAMNNLDPGQISPPIVTRFGVHLIRVDERTERTLSSDEQRQLARNMLREKKAQESFDTWAREIRGRAYVEYRDPPK</sequence>
<dbReference type="InterPro" id="IPR027304">
    <property type="entry name" value="Trigger_fact/SurA_dom_sf"/>
</dbReference>
<dbReference type="RefSeq" id="WP_106701127.1">
    <property type="nucleotide sequence ID" value="NZ_CP027666.1"/>
</dbReference>
<comment type="subcellular location">
    <subcellularLocation>
        <location evidence="7">Periplasm</location>
    </subcellularLocation>
    <text evidence="7">Is capable of associating with the outer membrane.</text>
</comment>
<organism evidence="10 11">
    <name type="scientific">Ottowia oryzae</name>
    <dbReference type="NCBI Taxonomy" id="2109914"/>
    <lineage>
        <taxon>Bacteria</taxon>
        <taxon>Pseudomonadati</taxon>
        <taxon>Pseudomonadota</taxon>
        <taxon>Betaproteobacteria</taxon>
        <taxon>Burkholderiales</taxon>
        <taxon>Comamonadaceae</taxon>
        <taxon>Ottowia</taxon>
    </lineage>
</organism>
<dbReference type="Pfam" id="PF00639">
    <property type="entry name" value="Rotamase"/>
    <property type="match status" value="2"/>
</dbReference>
<dbReference type="SUPFAM" id="SSF109998">
    <property type="entry name" value="Triger factor/SurA peptide-binding domain-like"/>
    <property type="match status" value="1"/>
</dbReference>
<accession>A0A2S0MB35</accession>
<dbReference type="InterPro" id="IPR023034">
    <property type="entry name" value="PPIase_SurA"/>
</dbReference>
<dbReference type="PANTHER" id="PTHR47637:SF1">
    <property type="entry name" value="CHAPERONE SURA"/>
    <property type="match status" value="1"/>
</dbReference>
<keyword evidence="2 7" id="KW-0677">Repeat</keyword>
<dbReference type="Gene3D" id="3.10.50.40">
    <property type="match status" value="2"/>
</dbReference>
<feature type="region of interest" description="Disordered" evidence="8">
    <location>
        <begin position="31"/>
        <end position="81"/>
    </location>
</feature>
<dbReference type="Proteomes" id="UP000239709">
    <property type="component" value="Chromosome"/>
</dbReference>